<gene>
    <name evidence="1" type="ORF">CEXT_264541</name>
</gene>
<name>A0AAV4R7T0_CAEEX</name>
<dbReference type="AlphaFoldDB" id="A0AAV4R7T0"/>
<sequence length="87" mass="9958">MTPETAKERAKKERRLNPTEYSINTESCPSEFRRVAGRGGLGQIRPIVWDNRESASIAFLCLCYGGKRRIDFECNQMMGLFIELKVS</sequence>
<keyword evidence="2" id="KW-1185">Reference proteome</keyword>
<accession>A0AAV4R7T0</accession>
<dbReference type="EMBL" id="BPLR01007520">
    <property type="protein sequence ID" value="GIY17530.1"/>
    <property type="molecule type" value="Genomic_DNA"/>
</dbReference>
<organism evidence="1 2">
    <name type="scientific">Caerostris extrusa</name>
    <name type="common">Bark spider</name>
    <name type="synonym">Caerostris bankana</name>
    <dbReference type="NCBI Taxonomy" id="172846"/>
    <lineage>
        <taxon>Eukaryota</taxon>
        <taxon>Metazoa</taxon>
        <taxon>Ecdysozoa</taxon>
        <taxon>Arthropoda</taxon>
        <taxon>Chelicerata</taxon>
        <taxon>Arachnida</taxon>
        <taxon>Araneae</taxon>
        <taxon>Araneomorphae</taxon>
        <taxon>Entelegynae</taxon>
        <taxon>Araneoidea</taxon>
        <taxon>Araneidae</taxon>
        <taxon>Caerostris</taxon>
    </lineage>
</organism>
<protein>
    <submittedName>
        <fullName evidence="1">Uncharacterized protein</fullName>
    </submittedName>
</protein>
<reference evidence="1 2" key="1">
    <citation type="submission" date="2021-06" db="EMBL/GenBank/DDBJ databases">
        <title>Caerostris extrusa draft genome.</title>
        <authorList>
            <person name="Kono N."/>
            <person name="Arakawa K."/>
        </authorList>
    </citation>
    <scope>NUCLEOTIDE SEQUENCE [LARGE SCALE GENOMIC DNA]</scope>
</reference>
<evidence type="ECO:0000313" key="1">
    <source>
        <dbReference type="EMBL" id="GIY17530.1"/>
    </source>
</evidence>
<evidence type="ECO:0000313" key="2">
    <source>
        <dbReference type="Proteomes" id="UP001054945"/>
    </source>
</evidence>
<proteinExistence type="predicted"/>
<comment type="caution">
    <text evidence="1">The sequence shown here is derived from an EMBL/GenBank/DDBJ whole genome shotgun (WGS) entry which is preliminary data.</text>
</comment>
<dbReference type="Proteomes" id="UP001054945">
    <property type="component" value="Unassembled WGS sequence"/>
</dbReference>